<evidence type="ECO:0000313" key="3">
    <source>
        <dbReference type="Proteomes" id="UP000006201"/>
    </source>
</evidence>
<keyword evidence="3" id="KW-1185">Reference proteome</keyword>
<gene>
    <name evidence="2" type="ORF">PTD2_06259</name>
</gene>
<dbReference type="STRING" id="87626.PTD2_06259"/>
<sequence>MKIIHLLLCVVFLLNIGFTSAVNAEQQGCAMHHQHMNDIDSDLAPSDSEQSHSCCDDTNVAMQSCPDDCGHCQSHCSGMAMLQAIISPNLDLNNQEASSHYRIIYYVEPTEGWLIPPIA</sequence>
<dbReference type="RefSeq" id="WP_009837884.1">
    <property type="nucleotide sequence ID" value="NZ_AAOH01000003.1"/>
</dbReference>
<name>A4C7Q7_9GAMM</name>
<keyword evidence="1" id="KW-0732">Signal</keyword>
<feature type="signal peptide" evidence="1">
    <location>
        <begin position="1"/>
        <end position="24"/>
    </location>
</feature>
<feature type="chain" id="PRO_5002667059" description="Orphan protein" evidence="1">
    <location>
        <begin position="25"/>
        <end position="119"/>
    </location>
</feature>
<evidence type="ECO:0000313" key="2">
    <source>
        <dbReference type="EMBL" id="EAR28622.1"/>
    </source>
</evidence>
<dbReference type="Proteomes" id="UP000006201">
    <property type="component" value="Unassembled WGS sequence"/>
</dbReference>
<proteinExistence type="predicted"/>
<reference evidence="2 3" key="1">
    <citation type="submission" date="2006-02" db="EMBL/GenBank/DDBJ databases">
        <authorList>
            <person name="Moran M.A."/>
            <person name="Kjelleberg S."/>
            <person name="Egan S."/>
            <person name="Saunders N."/>
            <person name="Thomas T."/>
            <person name="Ferriera S."/>
            <person name="Johnson J."/>
            <person name="Kravitz S."/>
            <person name="Halpern A."/>
            <person name="Remington K."/>
            <person name="Beeson K."/>
            <person name="Tran B."/>
            <person name="Rogers Y.-H."/>
            <person name="Friedman R."/>
            <person name="Venter J.C."/>
        </authorList>
    </citation>
    <scope>NUCLEOTIDE SEQUENCE [LARGE SCALE GENOMIC DNA]</scope>
    <source>
        <strain evidence="2 3">D2</strain>
    </source>
</reference>
<organism evidence="2 3">
    <name type="scientific">Pseudoalteromonas tunicata D2</name>
    <dbReference type="NCBI Taxonomy" id="87626"/>
    <lineage>
        <taxon>Bacteria</taxon>
        <taxon>Pseudomonadati</taxon>
        <taxon>Pseudomonadota</taxon>
        <taxon>Gammaproteobacteria</taxon>
        <taxon>Alteromonadales</taxon>
        <taxon>Pseudoalteromonadaceae</taxon>
        <taxon>Pseudoalteromonas</taxon>
    </lineage>
</organism>
<dbReference type="HOGENOM" id="CLU_2059402_0_0_6"/>
<comment type="caution">
    <text evidence="2">The sequence shown here is derived from an EMBL/GenBank/DDBJ whole genome shotgun (WGS) entry which is preliminary data.</text>
</comment>
<protein>
    <recommendedName>
        <fullName evidence="4">Orphan protein</fullName>
    </recommendedName>
</protein>
<dbReference type="EMBL" id="AAOH01000003">
    <property type="protein sequence ID" value="EAR28622.1"/>
    <property type="molecule type" value="Genomic_DNA"/>
</dbReference>
<dbReference type="OrthoDB" id="43891at53246"/>
<evidence type="ECO:0008006" key="4">
    <source>
        <dbReference type="Google" id="ProtNLM"/>
    </source>
</evidence>
<evidence type="ECO:0000256" key="1">
    <source>
        <dbReference type="SAM" id="SignalP"/>
    </source>
</evidence>
<accession>A4C7Q7</accession>
<dbReference type="AlphaFoldDB" id="A4C7Q7"/>